<dbReference type="EMBL" id="BK015631">
    <property type="protein sequence ID" value="DAE16844.1"/>
    <property type="molecule type" value="Genomic_DNA"/>
</dbReference>
<reference evidence="1" key="1">
    <citation type="journal article" date="2021" name="Proc. Natl. Acad. Sci. U.S.A.">
        <title>A Catalog of Tens of Thousands of Viruses from Human Metagenomes Reveals Hidden Associations with Chronic Diseases.</title>
        <authorList>
            <person name="Tisza M.J."/>
            <person name="Buck C.B."/>
        </authorList>
    </citation>
    <scope>NUCLEOTIDE SEQUENCE</scope>
    <source>
        <strain evidence="1">CtVii20</strain>
    </source>
</reference>
<protein>
    <submittedName>
        <fullName evidence="1">Uncharacterized protein</fullName>
    </submittedName>
</protein>
<proteinExistence type="predicted"/>
<evidence type="ECO:0000313" key="1">
    <source>
        <dbReference type="EMBL" id="DAE16844.1"/>
    </source>
</evidence>
<sequence length="83" mass="9803">MINSLSFDFSPYVRKTKHENLKAAASDFLSTSNIICRHFSSFPCYSPLPQTVFSFYPLLYSLTMTYTVTERKFTIQYFKDKYK</sequence>
<accession>A0A8S5QE88</accession>
<organism evidence="1">
    <name type="scientific">Siphoviridae sp. ctVii20</name>
    <dbReference type="NCBI Taxonomy" id="2825533"/>
    <lineage>
        <taxon>Viruses</taxon>
        <taxon>Duplodnaviria</taxon>
        <taxon>Heunggongvirae</taxon>
        <taxon>Uroviricota</taxon>
        <taxon>Caudoviricetes</taxon>
    </lineage>
</organism>
<name>A0A8S5QE88_9CAUD</name>